<evidence type="ECO:0000313" key="4">
    <source>
        <dbReference type="EMBL" id="CAH6791206.1"/>
    </source>
</evidence>
<evidence type="ECO:0000256" key="1">
    <source>
        <dbReference type="ARBA" id="ARBA00006937"/>
    </source>
</evidence>
<feature type="domain" description="Scaffolding anchor of CK1" evidence="3">
    <location>
        <begin position="15"/>
        <end position="155"/>
    </location>
</feature>
<dbReference type="PANTHER" id="PTHR16181:SF29">
    <property type="entry name" value="PROTEIN FAM83A-RELATED"/>
    <property type="match status" value="1"/>
</dbReference>
<gene>
    <name evidence="4" type="primary">Fam83f</name>
    <name evidence="4" type="ORF">PHOROB_LOCUS8383</name>
</gene>
<evidence type="ECO:0000256" key="2">
    <source>
        <dbReference type="SAM" id="MobiDB-lite"/>
    </source>
</evidence>
<dbReference type="InterPro" id="IPR012461">
    <property type="entry name" value="SACK1"/>
</dbReference>
<feature type="region of interest" description="Disordered" evidence="2">
    <location>
        <begin position="283"/>
        <end position="303"/>
    </location>
</feature>
<dbReference type="SUPFAM" id="SSF56024">
    <property type="entry name" value="Phospholipase D/nuclease"/>
    <property type="match status" value="1"/>
</dbReference>
<comment type="similarity">
    <text evidence="1">Belongs to the FAM83 family.</text>
</comment>
<dbReference type="GO" id="GO:0007165">
    <property type="term" value="P:signal transduction"/>
    <property type="evidence" value="ECO:0007669"/>
    <property type="project" value="TreeGrafter"/>
</dbReference>
<accession>A0AAU9ZGA3</accession>
<proteinExistence type="inferred from homology"/>
<organism evidence="4 5">
    <name type="scientific">Phodopus roborovskii</name>
    <name type="common">Roborovski's desert hamster</name>
    <name type="synonym">Cricetulus roborovskii</name>
    <dbReference type="NCBI Taxonomy" id="109678"/>
    <lineage>
        <taxon>Eukaryota</taxon>
        <taxon>Metazoa</taxon>
        <taxon>Chordata</taxon>
        <taxon>Craniata</taxon>
        <taxon>Vertebrata</taxon>
        <taxon>Euteleostomi</taxon>
        <taxon>Mammalia</taxon>
        <taxon>Eutheria</taxon>
        <taxon>Euarchontoglires</taxon>
        <taxon>Glires</taxon>
        <taxon>Rodentia</taxon>
        <taxon>Myomorpha</taxon>
        <taxon>Muroidea</taxon>
        <taxon>Cricetidae</taxon>
        <taxon>Cricetinae</taxon>
        <taxon>Phodopus</taxon>
    </lineage>
</organism>
<name>A0AAU9ZGA3_PHORO</name>
<feature type="region of interest" description="Disordered" evidence="2">
    <location>
        <begin position="343"/>
        <end position="373"/>
    </location>
</feature>
<evidence type="ECO:0000313" key="5">
    <source>
        <dbReference type="Proteomes" id="UP001152836"/>
    </source>
</evidence>
<protein>
    <submittedName>
        <fullName evidence="4">Fam83f protein</fullName>
    </submittedName>
</protein>
<dbReference type="GO" id="GO:0019901">
    <property type="term" value="F:protein kinase binding"/>
    <property type="evidence" value="ECO:0007669"/>
    <property type="project" value="TreeGrafter"/>
</dbReference>
<dbReference type="PANTHER" id="PTHR16181">
    <property type="entry name" value="PROTEIN FAM83A-RELATED"/>
    <property type="match status" value="1"/>
</dbReference>
<reference evidence="4" key="1">
    <citation type="submission" date="2022-06" db="EMBL/GenBank/DDBJ databases">
        <authorList>
            <person name="Andreotti S."/>
            <person name="Wyler E."/>
        </authorList>
    </citation>
    <scope>NUCLEOTIDE SEQUENCE</scope>
</reference>
<comment type="caution">
    <text evidence="4">The sequence shown here is derived from an EMBL/GenBank/DDBJ whole genome shotgun (WGS) entry which is preliminary data.</text>
</comment>
<sequence length="468" mass="52049">MAESQLSCLDEAHVNERVTEAQAAFYYCERRRAALETLLGGGEQAYHERVKKERLRDFLSSQERQALRAAWSPYEEAVSNAGGKAKAKAPAEPGESLAYWPERSDTEVPPLDLGWTESGFYRGVSRVTLFTHPPKEEKAPHLKQVVRQMIQQAQKNIRVRSVTGVGFYMPMGKIKGTLSSKFLMVDGDKVATGSYSFTWSSSYVDRNLLLLLTGQNTEPFDVEFRELYAISEEVNLHQHLGLAGRLGLNYSSTVARKLINPKYALVANSHPPPGEMMRWAARQRQEAGGNAEGQEDSGGGESARRLESFLNDLVTIEQVLPTVEPIPSRLLRPKDGRTVSQVHVDLRHKSREALPQNGKGESANGEATPAKESRRLSNRIFSRRVKRSAVLNNMTPSTETLADVEYPLGKRPNEGSNANISASWLAYYVKTDCEVSVLGCLGTPRTQVSHRLDSINDIEQGSHHFSPN</sequence>
<dbReference type="InterPro" id="IPR050944">
    <property type="entry name" value="FAM83"/>
</dbReference>
<dbReference type="Gene3D" id="3.30.870.10">
    <property type="entry name" value="Endonuclease Chain A"/>
    <property type="match status" value="1"/>
</dbReference>
<keyword evidence="5" id="KW-1185">Reference proteome</keyword>
<dbReference type="Proteomes" id="UP001152836">
    <property type="component" value="Unassembled WGS sequence"/>
</dbReference>
<evidence type="ECO:0000259" key="3">
    <source>
        <dbReference type="Pfam" id="PF07894"/>
    </source>
</evidence>
<dbReference type="Pfam" id="PF07894">
    <property type="entry name" value="SACK1"/>
    <property type="match status" value="1"/>
</dbReference>
<dbReference type="EMBL" id="CALSGD010001443">
    <property type="protein sequence ID" value="CAH6791206.1"/>
    <property type="molecule type" value="Genomic_DNA"/>
</dbReference>
<dbReference type="AlphaFoldDB" id="A0AAU9ZGA3"/>